<dbReference type="InterPro" id="IPR036291">
    <property type="entry name" value="NAD(P)-bd_dom_sf"/>
</dbReference>
<gene>
    <name evidence="2" type="ORF">WT26_25550</name>
</gene>
<dbReference type="PANTHER" id="PTHR43157">
    <property type="entry name" value="PHOSPHATIDYLINOSITOL-GLYCAN BIOSYNTHESIS CLASS F PROTEIN-RELATED"/>
    <property type="match status" value="1"/>
</dbReference>
<dbReference type="Proteomes" id="UP000094776">
    <property type="component" value="Chromosome 2"/>
</dbReference>
<organism evidence="2 3">
    <name type="scientific">Burkholderia cepacia</name>
    <name type="common">Pseudomonas cepacia</name>
    <dbReference type="NCBI Taxonomy" id="292"/>
    <lineage>
        <taxon>Bacteria</taxon>
        <taxon>Pseudomonadati</taxon>
        <taxon>Pseudomonadota</taxon>
        <taxon>Betaproteobacteria</taxon>
        <taxon>Burkholderiales</taxon>
        <taxon>Burkholderiaceae</taxon>
        <taxon>Burkholderia</taxon>
        <taxon>Burkholderia cepacia complex</taxon>
    </lineage>
</organism>
<evidence type="ECO:0000256" key="1">
    <source>
        <dbReference type="ARBA" id="ARBA00023002"/>
    </source>
</evidence>
<dbReference type="Pfam" id="PF00106">
    <property type="entry name" value="adh_short"/>
    <property type="match status" value="1"/>
</dbReference>
<dbReference type="EMBL" id="CP013444">
    <property type="protein sequence ID" value="AOK19295.1"/>
    <property type="molecule type" value="Genomic_DNA"/>
</dbReference>
<evidence type="ECO:0000313" key="2">
    <source>
        <dbReference type="EMBL" id="AOK19295.1"/>
    </source>
</evidence>
<evidence type="ECO:0008006" key="4">
    <source>
        <dbReference type="Google" id="ProtNLM"/>
    </source>
</evidence>
<dbReference type="AlphaFoldDB" id="A0A1B4PZG1"/>
<keyword evidence="1" id="KW-0560">Oxidoreductase</keyword>
<proteinExistence type="predicted"/>
<accession>A0A1B4PZG1</accession>
<dbReference type="CDD" id="cd05327">
    <property type="entry name" value="retinol-DH_like_SDR_c_like"/>
    <property type="match status" value="1"/>
</dbReference>
<name>A0A1B4PZG1_BURCE</name>
<dbReference type="InterPro" id="IPR002347">
    <property type="entry name" value="SDR_fam"/>
</dbReference>
<dbReference type="Gene3D" id="3.40.50.720">
    <property type="entry name" value="NAD(P)-binding Rossmann-like Domain"/>
    <property type="match status" value="1"/>
</dbReference>
<dbReference type="RefSeq" id="WP_069271099.1">
    <property type="nucleotide sequence ID" value="NZ_CP013444.1"/>
</dbReference>
<sequence>MSKWSEQDVPDLHGKVAVVTGANSGLGRETTRVLASRNATVVMACRSTEKGQKVACEIRHVFPGADLNVLSLDLASLVSIRGFVDALTASFPAIDLLINNAGVMAVPLSRTEDGFESQFGTNHLGHFALTGLLFDYIRPNGRIVCVSSIEHRRSKGIDLSDLNWQKRPYRPWAAYRDSKLANLLFMLELSRRAKVAGRTVTVVGAHPGYSDTNLQYVASEQKRSTLEAWFWRVANGILAQPATKGVLPQLYAATTADVISGDYIGPDGFLELRGYPTKVGRTAAARDEQVARQLWSLSEQFTGVHCLSDHVGA</sequence>
<dbReference type="NCBIfam" id="NF004846">
    <property type="entry name" value="PRK06197.1"/>
    <property type="match status" value="1"/>
</dbReference>
<dbReference type="PANTHER" id="PTHR43157:SF31">
    <property type="entry name" value="PHOSPHATIDYLINOSITOL-GLYCAN BIOSYNTHESIS CLASS F PROTEIN"/>
    <property type="match status" value="1"/>
</dbReference>
<dbReference type="PRINTS" id="PR00081">
    <property type="entry name" value="GDHRDH"/>
</dbReference>
<evidence type="ECO:0000313" key="3">
    <source>
        <dbReference type="Proteomes" id="UP000094776"/>
    </source>
</evidence>
<dbReference type="SUPFAM" id="SSF51735">
    <property type="entry name" value="NAD(P)-binding Rossmann-fold domains"/>
    <property type="match status" value="1"/>
</dbReference>
<protein>
    <recommendedName>
        <fullName evidence="4">Short-chain dehydrogenase</fullName>
    </recommendedName>
</protein>
<dbReference type="GO" id="GO:0016491">
    <property type="term" value="F:oxidoreductase activity"/>
    <property type="evidence" value="ECO:0007669"/>
    <property type="project" value="UniProtKB-KW"/>
</dbReference>
<reference evidence="2 3" key="1">
    <citation type="submission" date="2015-12" db="EMBL/GenBank/DDBJ databases">
        <title>Diversity of Burkholderia near neighbor genomes.</title>
        <authorList>
            <person name="Sahl J."/>
            <person name="Wagner D."/>
            <person name="Keim P."/>
        </authorList>
    </citation>
    <scope>NUCLEOTIDE SEQUENCE [LARGE SCALE GENOMIC DNA]</scope>
    <source>
        <strain evidence="2 3">MSMB1184WGS</strain>
    </source>
</reference>